<dbReference type="PROSITE" id="PS50157">
    <property type="entry name" value="ZINC_FINGER_C2H2_2"/>
    <property type="match status" value="3"/>
</dbReference>
<gene>
    <name evidence="7" type="ORF">DICVIV_02711</name>
</gene>
<accession>A0A0D8Y986</accession>
<dbReference type="Proteomes" id="UP000053766">
    <property type="component" value="Unassembled WGS sequence"/>
</dbReference>
<feature type="domain" description="C2H2-type" evidence="6">
    <location>
        <begin position="275"/>
        <end position="301"/>
    </location>
</feature>
<feature type="domain" description="C2H2-type" evidence="6">
    <location>
        <begin position="302"/>
        <end position="329"/>
    </location>
</feature>
<dbReference type="Pfam" id="PF00096">
    <property type="entry name" value="zf-C2H2"/>
    <property type="match status" value="3"/>
</dbReference>
<evidence type="ECO:0000256" key="1">
    <source>
        <dbReference type="ARBA" id="ARBA00022723"/>
    </source>
</evidence>
<keyword evidence="1" id="KW-0479">Metal-binding</keyword>
<dbReference type="PROSITE" id="PS00028">
    <property type="entry name" value="ZINC_FINGER_C2H2_1"/>
    <property type="match status" value="2"/>
</dbReference>
<keyword evidence="3 5" id="KW-0863">Zinc-finger</keyword>
<organism evidence="7 8">
    <name type="scientific">Dictyocaulus viviparus</name>
    <name type="common">Bovine lungworm</name>
    <dbReference type="NCBI Taxonomy" id="29172"/>
    <lineage>
        <taxon>Eukaryota</taxon>
        <taxon>Metazoa</taxon>
        <taxon>Ecdysozoa</taxon>
        <taxon>Nematoda</taxon>
        <taxon>Chromadorea</taxon>
        <taxon>Rhabditida</taxon>
        <taxon>Rhabditina</taxon>
        <taxon>Rhabditomorpha</taxon>
        <taxon>Strongyloidea</taxon>
        <taxon>Metastrongylidae</taxon>
        <taxon>Dictyocaulus</taxon>
    </lineage>
</organism>
<dbReference type="FunFam" id="3.30.160.60:FF:002343">
    <property type="entry name" value="Zinc finger protein 33A"/>
    <property type="match status" value="1"/>
</dbReference>
<dbReference type="STRING" id="29172.A0A0D8Y986"/>
<dbReference type="SMART" id="SM00355">
    <property type="entry name" value="ZnF_C2H2"/>
    <property type="match status" value="4"/>
</dbReference>
<sequence length="355" mass="40403">MLKDFDLKAYVVNSVLIGNRLHELSVTLQLCCDESWKIRCASINEPNVLFLGEIDSTKAQDWISIFEQLCTTSNLDTSFINLRIDTNNGNFVLVHEQDGVVQKLLLITPDDRELNDHLSSIISLEKAKYAIEQKMRVIAEERLQAAEAELFFVKQKAISQEKEIELLKLLLKSPNTTNTDGNAQLHCISCNCRNMKKECATSDDMLSKEIGVPDDPLPKRDSLEKMNKETTFDALSANTVSITQKPQEKKNCEACPSEDQPDLIQHMRRHTNRVYVCEYCGKRGRRNLLIAHIRTHTGEKPFICETCGRSFADSSTLRRHRLVHSGEKKHNCPICGRRMARKDNVKAHIKSHGIN</sequence>
<dbReference type="InterPro" id="IPR013087">
    <property type="entry name" value="Znf_C2H2_type"/>
</dbReference>
<evidence type="ECO:0000259" key="6">
    <source>
        <dbReference type="PROSITE" id="PS50157"/>
    </source>
</evidence>
<protein>
    <submittedName>
        <fullName evidence="7">Zinc finger, C2H2 type</fullName>
    </submittedName>
</protein>
<evidence type="ECO:0000256" key="3">
    <source>
        <dbReference type="ARBA" id="ARBA00022771"/>
    </source>
</evidence>
<dbReference type="AlphaFoldDB" id="A0A0D8Y986"/>
<reference evidence="7 8" key="1">
    <citation type="submission" date="2013-11" db="EMBL/GenBank/DDBJ databases">
        <title>Draft genome of the bovine lungworm Dictyocaulus viviparus.</title>
        <authorList>
            <person name="Mitreva M."/>
        </authorList>
    </citation>
    <scope>NUCLEOTIDE SEQUENCE [LARGE SCALE GENOMIC DNA]</scope>
    <source>
        <strain evidence="7 8">HannoverDv2000</strain>
    </source>
</reference>
<feature type="domain" description="C2H2-type" evidence="6">
    <location>
        <begin position="330"/>
        <end position="355"/>
    </location>
</feature>
<proteinExistence type="predicted"/>
<keyword evidence="8" id="KW-1185">Reference proteome</keyword>
<dbReference type="FunFam" id="3.30.160.60:FF:000100">
    <property type="entry name" value="Zinc finger 45-like"/>
    <property type="match status" value="1"/>
</dbReference>
<dbReference type="GO" id="GO:0008270">
    <property type="term" value="F:zinc ion binding"/>
    <property type="evidence" value="ECO:0007669"/>
    <property type="project" value="UniProtKB-KW"/>
</dbReference>
<dbReference type="PANTHER" id="PTHR23235">
    <property type="entry name" value="KRUEPPEL-LIKE TRANSCRIPTION FACTOR"/>
    <property type="match status" value="1"/>
</dbReference>
<reference evidence="8" key="2">
    <citation type="journal article" date="2016" name="Sci. Rep.">
        <title>Dictyocaulus viviparus genome, variome and transcriptome elucidate lungworm biology and support future intervention.</title>
        <authorList>
            <person name="McNulty S.N."/>
            <person name="Strube C."/>
            <person name="Rosa B.A."/>
            <person name="Martin J.C."/>
            <person name="Tyagi R."/>
            <person name="Choi Y.J."/>
            <person name="Wang Q."/>
            <person name="Hallsworth Pepin K."/>
            <person name="Zhang X."/>
            <person name="Ozersky P."/>
            <person name="Wilson R.K."/>
            <person name="Sternberg P.W."/>
            <person name="Gasser R.B."/>
            <person name="Mitreva M."/>
        </authorList>
    </citation>
    <scope>NUCLEOTIDE SEQUENCE [LARGE SCALE GENOMIC DNA]</scope>
    <source>
        <strain evidence="8">HannoverDv2000</strain>
    </source>
</reference>
<dbReference type="EMBL" id="KN716190">
    <property type="protein sequence ID" value="KJH51151.1"/>
    <property type="molecule type" value="Genomic_DNA"/>
</dbReference>
<evidence type="ECO:0000256" key="2">
    <source>
        <dbReference type="ARBA" id="ARBA00022737"/>
    </source>
</evidence>
<name>A0A0D8Y986_DICVI</name>
<dbReference type="OrthoDB" id="3437960at2759"/>
<keyword evidence="4" id="KW-0862">Zinc</keyword>
<evidence type="ECO:0000256" key="4">
    <source>
        <dbReference type="ARBA" id="ARBA00022833"/>
    </source>
</evidence>
<evidence type="ECO:0000313" key="7">
    <source>
        <dbReference type="EMBL" id="KJH51151.1"/>
    </source>
</evidence>
<dbReference type="SUPFAM" id="SSF57667">
    <property type="entry name" value="beta-beta-alpha zinc fingers"/>
    <property type="match status" value="1"/>
</dbReference>
<keyword evidence="2" id="KW-0677">Repeat</keyword>
<evidence type="ECO:0000313" key="8">
    <source>
        <dbReference type="Proteomes" id="UP000053766"/>
    </source>
</evidence>
<dbReference type="Gene3D" id="3.30.160.60">
    <property type="entry name" value="Classic Zinc Finger"/>
    <property type="match status" value="3"/>
</dbReference>
<dbReference type="InterPro" id="IPR036236">
    <property type="entry name" value="Znf_C2H2_sf"/>
</dbReference>
<evidence type="ECO:0000256" key="5">
    <source>
        <dbReference type="PROSITE-ProRule" id="PRU00042"/>
    </source>
</evidence>